<organism evidence="1">
    <name type="scientific">marine sediment metagenome</name>
    <dbReference type="NCBI Taxonomy" id="412755"/>
    <lineage>
        <taxon>unclassified sequences</taxon>
        <taxon>metagenomes</taxon>
        <taxon>ecological metagenomes</taxon>
    </lineage>
</organism>
<accession>X1QXD6</accession>
<evidence type="ECO:0000313" key="1">
    <source>
        <dbReference type="EMBL" id="GAI73242.1"/>
    </source>
</evidence>
<name>X1QXD6_9ZZZZ</name>
<proteinExistence type="predicted"/>
<sequence length="30" mass="3304">MALISKRNFKTQLGNTDLELEAKTGQGLII</sequence>
<reference evidence="1" key="1">
    <citation type="journal article" date="2014" name="Front. Microbiol.">
        <title>High frequency of phylogenetically diverse reductive dehalogenase-homologous genes in deep subseafloor sedimentary metagenomes.</title>
        <authorList>
            <person name="Kawai M."/>
            <person name="Futagami T."/>
            <person name="Toyoda A."/>
            <person name="Takaki Y."/>
            <person name="Nishi S."/>
            <person name="Hori S."/>
            <person name="Arai W."/>
            <person name="Tsubouchi T."/>
            <person name="Morono Y."/>
            <person name="Uchiyama I."/>
            <person name="Ito T."/>
            <person name="Fujiyama A."/>
            <person name="Inagaki F."/>
            <person name="Takami H."/>
        </authorList>
    </citation>
    <scope>NUCLEOTIDE SEQUENCE</scope>
    <source>
        <strain evidence="1">Expedition CK06-06</strain>
    </source>
</reference>
<feature type="non-terminal residue" evidence="1">
    <location>
        <position position="30"/>
    </location>
</feature>
<gene>
    <name evidence="1" type="ORF">S12H4_21984</name>
</gene>
<protein>
    <submittedName>
        <fullName evidence="1">Uncharacterized protein</fullName>
    </submittedName>
</protein>
<dbReference type="AlphaFoldDB" id="X1QXD6"/>
<dbReference type="EMBL" id="BARW01011387">
    <property type="protein sequence ID" value="GAI73242.1"/>
    <property type="molecule type" value="Genomic_DNA"/>
</dbReference>
<comment type="caution">
    <text evidence="1">The sequence shown here is derived from an EMBL/GenBank/DDBJ whole genome shotgun (WGS) entry which is preliminary data.</text>
</comment>